<dbReference type="Proteomes" id="UP000521227">
    <property type="component" value="Unassembled WGS sequence"/>
</dbReference>
<gene>
    <name evidence="2" type="ORF">HNQ36_002413</name>
    <name evidence="3" type="ORF">YH63_004860</name>
</gene>
<accession>A0A4U6BMY4</accession>
<evidence type="ECO:0000313" key="2">
    <source>
        <dbReference type="EMBL" id="MBB5052439.1"/>
    </source>
</evidence>
<dbReference type="RefSeq" id="WP_046828580.1">
    <property type="nucleotide sequence ID" value="NZ_JACHIJ010000003.1"/>
</dbReference>
<evidence type="ECO:0000313" key="3">
    <source>
        <dbReference type="EMBL" id="TKT70795.1"/>
    </source>
</evidence>
<comment type="caution">
    <text evidence="3">The sequence shown here is derived from an EMBL/GenBank/DDBJ whole genome shotgun (WGS) entry which is preliminary data.</text>
</comment>
<organism evidence="3 4">
    <name type="scientific">Afipia massiliensis</name>
    <dbReference type="NCBI Taxonomy" id="211460"/>
    <lineage>
        <taxon>Bacteria</taxon>
        <taxon>Pseudomonadati</taxon>
        <taxon>Pseudomonadota</taxon>
        <taxon>Alphaproteobacteria</taxon>
        <taxon>Hyphomicrobiales</taxon>
        <taxon>Nitrobacteraceae</taxon>
        <taxon>Afipia</taxon>
    </lineage>
</organism>
<feature type="domain" description="Protein YjdM C-terminal" evidence="1">
    <location>
        <begin position="3"/>
        <end position="70"/>
    </location>
</feature>
<evidence type="ECO:0000313" key="4">
    <source>
        <dbReference type="Proteomes" id="UP000034832"/>
    </source>
</evidence>
<keyword evidence="4" id="KW-1185">Reference proteome</keyword>
<dbReference type="Pfam" id="PF03831">
    <property type="entry name" value="YjdM"/>
    <property type="match status" value="1"/>
</dbReference>
<dbReference type="SUPFAM" id="SSF82057">
    <property type="entry name" value="Prokaryotic SH3-related domain"/>
    <property type="match status" value="1"/>
</dbReference>
<name>A0A4U6BMY4_9BRAD</name>
<dbReference type="Gene3D" id="2.30.30.40">
    <property type="entry name" value="SH3 Domains"/>
    <property type="match status" value="1"/>
</dbReference>
<dbReference type="EMBL" id="LBIA02000001">
    <property type="protein sequence ID" value="TKT70795.1"/>
    <property type="molecule type" value="Genomic_DNA"/>
</dbReference>
<protein>
    <submittedName>
        <fullName evidence="3">Alkylphosphonate utilization protein</fullName>
    </submittedName>
    <submittedName>
        <fullName evidence="2">Protein PhnA</fullName>
    </submittedName>
</protein>
<proteinExistence type="predicted"/>
<evidence type="ECO:0000259" key="1">
    <source>
        <dbReference type="Pfam" id="PF03831"/>
    </source>
</evidence>
<reference evidence="3 4" key="1">
    <citation type="submission" date="2019-04" db="EMBL/GenBank/DDBJ databases">
        <title>Whole genome sequencing of cave bacteria.</title>
        <authorList>
            <person name="Gan H.M."/>
            <person name="Barton H."/>
            <person name="Savka M.A."/>
        </authorList>
    </citation>
    <scope>NUCLEOTIDE SEQUENCE [LARGE SCALE GENOMIC DNA]</scope>
    <source>
        <strain evidence="3 4">LC387</strain>
    </source>
</reference>
<dbReference type="InterPro" id="IPR013988">
    <property type="entry name" value="YjdM_C"/>
</dbReference>
<dbReference type="AlphaFoldDB" id="A0A4U6BMY4"/>
<reference evidence="2 5" key="2">
    <citation type="submission" date="2020-08" db="EMBL/GenBank/DDBJ databases">
        <title>Genomic Encyclopedia of Type Strains, Phase IV (KMG-IV): sequencing the most valuable type-strain genomes for metagenomic binning, comparative biology and taxonomic classification.</title>
        <authorList>
            <person name="Goeker M."/>
        </authorList>
    </citation>
    <scope>NUCLEOTIDE SEQUENCE [LARGE SCALE GENOMIC DNA]</scope>
    <source>
        <strain evidence="2 5">DSM 17498</strain>
    </source>
</reference>
<dbReference type="EMBL" id="JACHIJ010000003">
    <property type="protein sequence ID" value="MBB5052439.1"/>
    <property type="molecule type" value="Genomic_DNA"/>
</dbReference>
<dbReference type="OrthoDB" id="9810131at2"/>
<sequence>MAVRDSNGTELKEGDTVTVIKDLKVKGSSSGLKRGTVVKNIHLTDNEDEIEGRTDKIKGLVLRTEFLKKA</sequence>
<dbReference type="Proteomes" id="UP000034832">
    <property type="component" value="Unassembled WGS sequence"/>
</dbReference>
<evidence type="ECO:0000313" key="5">
    <source>
        <dbReference type="Proteomes" id="UP000521227"/>
    </source>
</evidence>
<dbReference type="STRING" id="211460.YH63_14045"/>